<feature type="transmembrane region" description="Helical" evidence="6">
    <location>
        <begin position="199"/>
        <end position="223"/>
    </location>
</feature>
<gene>
    <name evidence="7" type="ORF">C7450_12520</name>
</gene>
<evidence type="ECO:0000256" key="6">
    <source>
        <dbReference type="SAM" id="Phobius"/>
    </source>
</evidence>
<dbReference type="Proteomes" id="UP000248021">
    <property type="component" value="Unassembled WGS sequence"/>
</dbReference>
<keyword evidence="2" id="KW-1003">Cell membrane</keyword>
<comment type="subcellular location">
    <subcellularLocation>
        <location evidence="1">Cell membrane</location>
        <topology evidence="1">Multi-pass membrane protein</topology>
    </subcellularLocation>
</comment>
<feature type="transmembrane region" description="Helical" evidence="6">
    <location>
        <begin position="24"/>
        <end position="46"/>
    </location>
</feature>
<organism evidence="7 8">
    <name type="scientific">Chelatococcus asaccharovorans</name>
    <dbReference type="NCBI Taxonomy" id="28210"/>
    <lineage>
        <taxon>Bacteria</taxon>
        <taxon>Pseudomonadati</taxon>
        <taxon>Pseudomonadota</taxon>
        <taxon>Alphaproteobacteria</taxon>
        <taxon>Hyphomicrobiales</taxon>
        <taxon>Chelatococcaceae</taxon>
        <taxon>Chelatococcus</taxon>
    </lineage>
</organism>
<sequence length="307" mass="33218">MKRLILLAAIVILAVLPWLANNRYVFHIATMIAIMAPLALSMNLMLRIGQLSMAHSAFMGIGAYASALLTMRLGLPPLASLLCGGVLAALTALVLGPVFLRIKGVYFVLLTYAFGQIVNLVFQEWTSLFGGNSGLYGIPKFSLAGYRLTAVSQYYVLALLFTAIAYWMVRAIERSDIGAILQSLNEDEMLSRSIGADALSWRIAVFTFSAAIAGISGGIYAFYIGFLSPQAFGFQLSVDLVVMNVIGGTSAALGPLLGAIVVVPLPELLREAKQYQLLIYGLCLMVFLIFIKQGLVSLIDRPRRKPA</sequence>
<evidence type="ECO:0000313" key="7">
    <source>
        <dbReference type="EMBL" id="PXW50575.1"/>
    </source>
</evidence>
<dbReference type="GO" id="GO:0015658">
    <property type="term" value="F:branched-chain amino acid transmembrane transporter activity"/>
    <property type="evidence" value="ECO:0007669"/>
    <property type="project" value="InterPro"/>
</dbReference>
<keyword evidence="8" id="KW-1185">Reference proteome</keyword>
<evidence type="ECO:0000256" key="1">
    <source>
        <dbReference type="ARBA" id="ARBA00004651"/>
    </source>
</evidence>
<feature type="transmembrane region" description="Helical" evidence="6">
    <location>
        <begin position="53"/>
        <end position="73"/>
    </location>
</feature>
<feature type="transmembrane region" description="Helical" evidence="6">
    <location>
        <begin position="243"/>
        <end position="265"/>
    </location>
</feature>
<comment type="caution">
    <text evidence="7">The sequence shown here is derived from an EMBL/GenBank/DDBJ whole genome shotgun (WGS) entry which is preliminary data.</text>
</comment>
<name>A0A2V3TS85_9HYPH</name>
<proteinExistence type="predicted"/>
<feature type="transmembrane region" description="Helical" evidence="6">
    <location>
        <begin position="151"/>
        <end position="169"/>
    </location>
</feature>
<dbReference type="InterPro" id="IPR001851">
    <property type="entry name" value="ABC_transp_permease"/>
</dbReference>
<dbReference type="AlphaFoldDB" id="A0A2V3TS85"/>
<dbReference type="EMBL" id="QJJK01000025">
    <property type="protein sequence ID" value="PXW50575.1"/>
    <property type="molecule type" value="Genomic_DNA"/>
</dbReference>
<feature type="transmembrane region" description="Helical" evidence="6">
    <location>
        <begin position="277"/>
        <end position="299"/>
    </location>
</feature>
<dbReference type="PANTHER" id="PTHR30482:SF20">
    <property type="entry name" value="HIGH-AFFINITY BRANCHED-CHAIN AMINO ACID TRANSPORT SYSTEM PERMEASE PROTEIN LIVM"/>
    <property type="match status" value="1"/>
</dbReference>
<dbReference type="PANTHER" id="PTHR30482">
    <property type="entry name" value="HIGH-AFFINITY BRANCHED-CHAIN AMINO ACID TRANSPORT SYSTEM PERMEASE"/>
    <property type="match status" value="1"/>
</dbReference>
<accession>A0A2V3TS85</accession>
<keyword evidence="3 6" id="KW-0812">Transmembrane</keyword>
<keyword evidence="4 6" id="KW-1133">Transmembrane helix</keyword>
<feature type="transmembrane region" description="Helical" evidence="6">
    <location>
        <begin position="105"/>
        <end position="122"/>
    </location>
</feature>
<evidence type="ECO:0000256" key="5">
    <source>
        <dbReference type="ARBA" id="ARBA00023136"/>
    </source>
</evidence>
<dbReference type="OrthoDB" id="9814461at2"/>
<evidence type="ECO:0000313" key="8">
    <source>
        <dbReference type="Proteomes" id="UP000248021"/>
    </source>
</evidence>
<dbReference type="CDD" id="cd06581">
    <property type="entry name" value="TM_PBP1_LivM_like"/>
    <property type="match status" value="1"/>
</dbReference>
<evidence type="ECO:0000256" key="2">
    <source>
        <dbReference type="ARBA" id="ARBA00022475"/>
    </source>
</evidence>
<dbReference type="RefSeq" id="WP_110378572.1">
    <property type="nucleotide sequence ID" value="NZ_JAHBRY010000002.1"/>
</dbReference>
<evidence type="ECO:0000256" key="4">
    <source>
        <dbReference type="ARBA" id="ARBA00022989"/>
    </source>
</evidence>
<feature type="transmembrane region" description="Helical" evidence="6">
    <location>
        <begin position="79"/>
        <end position="100"/>
    </location>
</feature>
<keyword evidence="5 6" id="KW-0472">Membrane</keyword>
<evidence type="ECO:0000256" key="3">
    <source>
        <dbReference type="ARBA" id="ARBA00022692"/>
    </source>
</evidence>
<protein>
    <submittedName>
        <fullName evidence="7">Amino acid/amide ABC transporter membrane protein 2 (HAAT family)</fullName>
    </submittedName>
</protein>
<dbReference type="InterPro" id="IPR043428">
    <property type="entry name" value="LivM-like"/>
</dbReference>
<reference evidence="7 8" key="1">
    <citation type="submission" date="2018-05" db="EMBL/GenBank/DDBJ databases">
        <title>Genomic Encyclopedia of Type Strains, Phase IV (KMG-IV): sequencing the most valuable type-strain genomes for metagenomic binning, comparative biology and taxonomic classification.</title>
        <authorList>
            <person name="Goeker M."/>
        </authorList>
    </citation>
    <scope>NUCLEOTIDE SEQUENCE [LARGE SCALE GENOMIC DNA]</scope>
    <source>
        <strain evidence="7 8">DSM 6462</strain>
    </source>
</reference>
<dbReference type="GO" id="GO:0005886">
    <property type="term" value="C:plasma membrane"/>
    <property type="evidence" value="ECO:0007669"/>
    <property type="project" value="UniProtKB-SubCell"/>
</dbReference>
<dbReference type="Pfam" id="PF02653">
    <property type="entry name" value="BPD_transp_2"/>
    <property type="match status" value="1"/>
</dbReference>